<organism evidence="7 8">
    <name type="scientific">Jejudonia soesokkakensis</name>
    <dbReference type="NCBI Taxonomy" id="1323432"/>
    <lineage>
        <taxon>Bacteria</taxon>
        <taxon>Pseudomonadati</taxon>
        <taxon>Bacteroidota</taxon>
        <taxon>Flavobacteriia</taxon>
        <taxon>Flavobacteriales</taxon>
        <taxon>Flavobacteriaceae</taxon>
        <taxon>Jejudonia</taxon>
    </lineage>
</organism>
<feature type="domain" description="Mannose-6-phosphate isomerase cupin" evidence="6">
    <location>
        <begin position="247"/>
        <end position="314"/>
    </location>
</feature>
<dbReference type="SUPFAM" id="SSF51182">
    <property type="entry name" value="RmlC-like cupins"/>
    <property type="match status" value="1"/>
</dbReference>
<dbReference type="PIRSF" id="PIRSF036894">
    <property type="entry name" value="PMI_Firm_short"/>
    <property type="match status" value="1"/>
</dbReference>
<dbReference type="PANTHER" id="PTHR42742:SF3">
    <property type="entry name" value="FRUCTOKINASE"/>
    <property type="match status" value="1"/>
</dbReference>
<evidence type="ECO:0000256" key="4">
    <source>
        <dbReference type="ARBA" id="ARBA00030762"/>
    </source>
</evidence>
<dbReference type="InterPro" id="IPR051804">
    <property type="entry name" value="Carb_Metab_Reg_Kinase/Isom"/>
</dbReference>
<evidence type="ECO:0000259" key="6">
    <source>
        <dbReference type="Pfam" id="PF21621"/>
    </source>
</evidence>
<dbReference type="Gene3D" id="2.60.120.10">
    <property type="entry name" value="Jelly Rolls"/>
    <property type="match status" value="2"/>
</dbReference>
<keyword evidence="1" id="KW-0479">Metal-binding</keyword>
<dbReference type="InterPro" id="IPR011051">
    <property type="entry name" value="RmlC_Cupin_sf"/>
</dbReference>
<dbReference type="EMBL" id="JBHTBN010000001">
    <property type="protein sequence ID" value="MFC7356944.1"/>
    <property type="molecule type" value="Genomic_DNA"/>
</dbReference>
<keyword evidence="8" id="KW-1185">Reference proteome</keyword>
<proteinExistence type="predicted"/>
<evidence type="ECO:0000256" key="2">
    <source>
        <dbReference type="ARBA" id="ARBA00022833"/>
    </source>
</evidence>
<dbReference type="GO" id="GO:0016853">
    <property type="term" value="F:isomerase activity"/>
    <property type="evidence" value="ECO:0007669"/>
    <property type="project" value="UniProtKB-KW"/>
</dbReference>
<gene>
    <name evidence="7" type="ORF">ACFQO1_04550</name>
</gene>
<comment type="caution">
    <text evidence="7">The sequence shown here is derived from an EMBL/GenBank/DDBJ whole genome shotgun (WGS) entry which is preliminary data.</text>
</comment>
<evidence type="ECO:0000256" key="3">
    <source>
        <dbReference type="ARBA" id="ARBA00029741"/>
    </source>
</evidence>
<evidence type="ECO:0000259" key="5">
    <source>
        <dbReference type="Pfam" id="PF20511"/>
    </source>
</evidence>
<feature type="domain" description="Phosphomannose isomerase type I catalytic" evidence="5">
    <location>
        <begin position="10"/>
        <end position="117"/>
    </location>
</feature>
<accession>A0ABW2MUE9</accession>
<dbReference type="InterPro" id="IPR046457">
    <property type="entry name" value="PMI_typeI_cat"/>
</dbReference>
<dbReference type="Pfam" id="PF20511">
    <property type="entry name" value="PMI_typeI_cat"/>
    <property type="match status" value="1"/>
</dbReference>
<keyword evidence="7" id="KW-0413">Isomerase</keyword>
<dbReference type="RefSeq" id="WP_380216781.1">
    <property type="nucleotide sequence ID" value="NZ_JBHTBN010000001.1"/>
</dbReference>
<dbReference type="PANTHER" id="PTHR42742">
    <property type="entry name" value="TRANSCRIPTIONAL REPRESSOR MPRA"/>
    <property type="match status" value="1"/>
</dbReference>
<dbReference type="Proteomes" id="UP001596415">
    <property type="component" value="Unassembled WGS sequence"/>
</dbReference>
<sequence>MKNFQLYPFKFYPILKEKVWGGSKLKELFSKASGTFIGESWELSGVPGDISVVSNGPLKGKTLSELIDTYSYQILGERIAIKFGDKFPLLFKFIDANQDLSIQLHPDDSLAKKRHDSFGKTEMWYIMQAEEEARLIMGFNRKMDEATYKKALSENRITEILNSVPVKAGDSFFIPPGTVHAIGAGVVLAEIQQTSDITYRIYDWDRPGTDGKMRELHNELALDAIDYNASDAKINYKESPNEAVLLKHTPFFTTKKLSLSADMDRDVSSLDSFVVYMCVDGEGEVTVGNISEVLKKGETVLIPAAAKEIKIRTQSATFLEVYIA</sequence>
<evidence type="ECO:0000256" key="1">
    <source>
        <dbReference type="ARBA" id="ARBA00022723"/>
    </source>
</evidence>
<evidence type="ECO:0000313" key="7">
    <source>
        <dbReference type="EMBL" id="MFC7356944.1"/>
    </source>
</evidence>
<dbReference type="InterPro" id="IPR049071">
    <property type="entry name" value="MPI_cupin_dom"/>
</dbReference>
<dbReference type="InterPro" id="IPR014628">
    <property type="entry name" value="Man6P_isomerase_Firm_short"/>
</dbReference>
<evidence type="ECO:0000313" key="8">
    <source>
        <dbReference type="Proteomes" id="UP001596415"/>
    </source>
</evidence>
<keyword evidence="2" id="KW-0862">Zinc</keyword>
<dbReference type="Pfam" id="PF21621">
    <property type="entry name" value="MPI_cupin_dom"/>
    <property type="match status" value="1"/>
</dbReference>
<name>A0ABW2MUE9_9FLAO</name>
<protein>
    <recommendedName>
        <fullName evidence="3">Phosphohexomutase</fullName>
    </recommendedName>
    <alternativeName>
        <fullName evidence="4">Phosphomannose isomerase</fullName>
    </alternativeName>
</protein>
<dbReference type="CDD" id="cd07010">
    <property type="entry name" value="cupin_PMI_type_I_N_bac"/>
    <property type="match status" value="1"/>
</dbReference>
<dbReference type="InterPro" id="IPR014710">
    <property type="entry name" value="RmlC-like_jellyroll"/>
</dbReference>
<reference evidence="8" key="1">
    <citation type="journal article" date="2019" name="Int. J. Syst. Evol. Microbiol.">
        <title>The Global Catalogue of Microorganisms (GCM) 10K type strain sequencing project: providing services to taxonomists for standard genome sequencing and annotation.</title>
        <authorList>
            <consortium name="The Broad Institute Genomics Platform"/>
            <consortium name="The Broad Institute Genome Sequencing Center for Infectious Disease"/>
            <person name="Wu L."/>
            <person name="Ma J."/>
        </authorList>
    </citation>
    <scope>NUCLEOTIDE SEQUENCE [LARGE SCALE GENOMIC DNA]</scope>
    <source>
        <strain evidence="8">CGMCC 1.16306</strain>
    </source>
</reference>